<accession>Q7WXP7</accession>
<reference evidence="1 2" key="1">
    <citation type="journal article" date="2003" name="J. Mol. Biol.">
        <title>Complete nucleotide sequence of pHG1: a Ralstonia eutropha H16 megaplasmid encoding key enzymes of H(2)-based lithoautotrophy and anaerobiosis.</title>
        <authorList>
            <person name="Schwartz E."/>
            <person name="Henne A."/>
            <person name="Cramm R."/>
            <person name="Eitinger T."/>
            <person name="Friedrich B."/>
            <person name="Gottschalk G."/>
        </authorList>
    </citation>
    <scope>NUCLEOTIDE SEQUENCE [LARGE SCALE GENOMIC DNA]</scope>
    <source>
        <strain evidence="2">ATCC 17699 / DSM 428 / KCTC 22496 / NCIMB 10442 / H16 / Stanier 337</strain>
        <plasmid evidence="1 2">megaplasmid pHG1</plasmid>
    </source>
</reference>
<dbReference type="RefSeq" id="WP_011153993.1">
    <property type="nucleotide sequence ID" value="NC_005241.1"/>
</dbReference>
<dbReference type="HOGENOM" id="CLU_3381450_0_0_4"/>
<protein>
    <submittedName>
        <fullName evidence="1">Uncharacterized protein</fullName>
    </submittedName>
</protein>
<dbReference type="Proteomes" id="UP000008210">
    <property type="component" value="Plasmid megaplasmid pHG1"/>
</dbReference>
<gene>
    <name evidence="1" type="ordered locus">PHG071</name>
</gene>
<name>Q7WXP7_CUPNH</name>
<dbReference type="AlphaFoldDB" id="Q7WXP7"/>
<sequence length="33" mass="3876">MKGFLKYLVLPALVVALLANIKDIRRYIRIRSM</sequence>
<dbReference type="Pfam" id="PF21833">
    <property type="entry name" value="DUF6893"/>
    <property type="match status" value="1"/>
</dbReference>
<keyword evidence="2" id="KW-1185">Reference proteome</keyword>
<proteinExistence type="predicted"/>
<dbReference type="EMBL" id="AY305378">
    <property type="protein sequence ID" value="AAP85824.1"/>
    <property type="molecule type" value="Genomic_DNA"/>
</dbReference>
<keyword evidence="1" id="KW-0614">Plasmid</keyword>
<evidence type="ECO:0000313" key="2">
    <source>
        <dbReference type="Proteomes" id="UP000008210"/>
    </source>
</evidence>
<dbReference type="KEGG" id="reh:PHG071"/>
<geneLocation type="plasmid" evidence="1 2">
    <name>megaplasmid pHG1</name>
</geneLocation>
<evidence type="ECO:0000313" key="1">
    <source>
        <dbReference type="EMBL" id="AAP85824.1"/>
    </source>
</evidence>
<dbReference type="InterPro" id="IPR054188">
    <property type="entry name" value="DUF6893"/>
</dbReference>
<organism evidence="1 2">
    <name type="scientific">Cupriavidus necator (strain ATCC 17699 / DSM 428 / KCTC 22496 / NCIMB 10442 / H16 / Stanier 337)</name>
    <name type="common">Ralstonia eutropha</name>
    <dbReference type="NCBI Taxonomy" id="381666"/>
    <lineage>
        <taxon>Bacteria</taxon>
        <taxon>Pseudomonadati</taxon>
        <taxon>Pseudomonadota</taxon>
        <taxon>Betaproteobacteria</taxon>
        <taxon>Burkholderiales</taxon>
        <taxon>Burkholderiaceae</taxon>
        <taxon>Cupriavidus</taxon>
    </lineage>
</organism>